<comment type="caution">
    <text evidence="1">The sequence shown here is derived from an EMBL/GenBank/DDBJ whole genome shotgun (WGS) entry which is preliminary data.</text>
</comment>
<gene>
    <name evidence="1" type="ORF">RF819_07495</name>
</gene>
<dbReference type="PROSITE" id="PS51257">
    <property type="entry name" value="PROKAR_LIPOPROTEIN"/>
    <property type="match status" value="1"/>
</dbReference>
<reference evidence="1 2" key="1">
    <citation type="submission" date="2017-01" db="EMBL/GenBank/DDBJ databases">
        <title>Genome sequencing of Rhodoferax fermentans JCM 7819.</title>
        <authorList>
            <person name="Kim Y.J."/>
            <person name="Farh M.E.-A."/>
            <person name="Yang D.-C."/>
        </authorList>
    </citation>
    <scope>NUCLEOTIDE SEQUENCE [LARGE SCALE GENOMIC DNA]</scope>
    <source>
        <strain evidence="1 2">JCM 7819</strain>
    </source>
</reference>
<dbReference type="PANTHER" id="PTHR30087:SF1">
    <property type="entry name" value="HYPOTHETICAL CYTOSOLIC PROTEIN"/>
    <property type="match status" value="1"/>
</dbReference>
<dbReference type="AlphaFoldDB" id="A0A1T1ARL2"/>
<accession>A0A1T1ARL2</accession>
<proteinExistence type="predicted"/>
<evidence type="ECO:0000313" key="2">
    <source>
        <dbReference type="Proteomes" id="UP000190750"/>
    </source>
</evidence>
<name>A0A1T1ARL2_RHOFE</name>
<evidence type="ECO:0000313" key="1">
    <source>
        <dbReference type="EMBL" id="OOV06598.1"/>
    </source>
</evidence>
<protein>
    <submittedName>
        <fullName evidence="1">Purine-nucleoside phosphorylase</fullName>
    </submittedName>
</protein>
<sequence>MSRDAAPPSVWPAPLPLVLVSACLLGSPVRYNAIHKRCDSEVLARWLAQGRVVPVCPEVSGGLPVPRPPAEISLGAGGAKVLLGQARVIDRQGQDVSDAFISGARHVLVQAQSQDIRVAVLKEGSPSCGSGYIYDGSFTGQRMVERGVTAALLESAGIRVFSEAQFVEANDLLLRLEAGEAA</sequence>
<dbReference type="Proteomes" id="UP000190750">
    <property type="component" value="Unassembled WGS sequence"/>
</dbReference>
<dbReference type="EMBL" id="MTJN01000002">
    <property type="protein sequence ID" value="OOV06598.1"/>
    <property type="molecule type" value="Genomic_DNA"/>
</dbReference>
<dbReference type="PANTHER" id="PTHR30087">
    <property type="entry name" value="INNER MEMBRANE PROTEIN"/>
    <property type="match status" value="1"/>
</dbReference>
<dbReference type="STRING" id="28066.RF819_07495"/>
<dbReference type="InterPro" id="IPR007553">
    <property type="entry name" value="2-thiour_desulf"/>
</dbReference>
<keyword evidence="2" id="KW-1185">Reference proteome</keyword>
<dbReference type="Pfam" id="PF04463">
    <property type="entry name" value="2-thiour_desulf"/>
    <property type="match status" value="1"/>
</dbReference>
<organism evidence="1 2">
    <name type="scientific">Rhodoferax fermentans</name>
    <dbReference type="NCBI Taxonomy" id="28066"/>
    <lineage>
        <taxon>Bacteria</taxon>
        <taxon>Pseudomonadati</taxon>
        <taxon>Pseudomonadota</taxon>
        <taxon>Betaproteobacteria</taxon>
        <taxon>Burkholderiales</taxon>
        <taxon>Comamonadaceae</taxon>
        <taxon>Rhodoferax</taxon>
    </lineage>
</organism>